<evidence type="ECO:0000313" key="6">
    <source>
        <dbReference type="Proteomes" id="UP000008810"/>
    </source>
</evidence>
<proteinExistence type="predicted"/>
<reference evidence="4" key="2">
    <citation type="submission" date="2017-06" db="EMBL/GenBank/DDBJ databases">
        <title>WGS assembly of Brachypodium distachyon.</title>
        <authorList>
            <consortium name="The International Brachypodium Initiative"/>
            <person name="Lucas S."/>
            <person name="Harmon-Smith M."/>
            <person name="Lail K."/>
            <person name="Tice H."/>
            <person name="Grimwood J."/>
            <person name="Bruce D."/>
            <person name="Barry K."/>
            <person name="Shu S."/>
            <person name="Lindquist E."/>
            <person name="Wang M."/>
            <person name="Pitluck S."/>
            <person name="Vogel J.P."/>
            <person name="Garvin D.F."/>
            <person name="Mockler T.C."/>
            <person name="Schmutz J."/>
            <person name="Rokhsar D."/>
            <person name="Bevan M.W."/>
        </authorList>
    </citation>
    <scope>NUCLEOTIDE SEQUENCE</scope>
    <source>
        <strain evidence="4">Bd21</strain>
    </source>
</reference>
<dbReference type="InterPro" id="IPR047259">
    <property type="entry name" value="QUIRKY-like"/>
</dbReference>
<dbReference type="PANTHER" id="PTHR31425:SF27">
    <property type="entry name" value="OS04G0691800 PROTEIN"/>
    <property type="match status" value="1"/>
</dbReference>
<reference evidence="4 5" key="1">
    <citation type="journal article" date="2010" name="Nature">
        <title>Genome sequencing and analysis of the model grass Brachypodium distachyon.</title>
        <authorList>
            <consortium name="International Brachypodium Initiative"/>
        </authorList>
    </citation>
    <scope>NUCLEOTIDE SEQUENCE [LARGE SCALE GENOMIC DNA]</scope>
    <source>
        <strain evidence="4 5">Bd21</strain>
    </source>
</reference>
<keyword evidence="2" id="KW-0472">Membrane</keyword>
<dbReference type="OrthoDB" id="684867at2759"/>
<dbReference type="STRING" id="15368.I1J3I7"/>
<accession>I1J3I7</accession>
<dbReference type="EMBL" id="CM000884">
    <property type="protein sequence ID" value="KQJ85378.1"/>
    <property type="molecule type" value="Genomic_DNA"/>
</dbReference>
<sequence length="146" mass="16498">MDTVLSYADELDEELDTFPTSKLGNVVRMRYDRLRSVAGRVQTVVRDLAMQGESLLSWRDPRATSTLIVAIVLYVTLFQVVAVIAGLYLLRHPKFRGKQPSVPFNLYKRLPARGDMLIYSLVYTLVSHSELRLGLGQRCSQHSEAA</sequence>
<evidence type="ECO:0000256" key="1">
    <source>
        <dbReference type="ARBA" id="ARBA00022737"/>
    </source>
</evidence>
<dbReference type="Proteomes" id="UP000008810">
    <property type="component" value="Chromosome 5"/>
</dbReference>
<keyword evidence="1" id="KW-0677">Repeat</keyword>
<gene>
    <name evidence="4" type="ORF">BRADI_5g26690v3</name>
</gene>
<keyword evidence="2" id="KW-0812">Transmembrane</keyword>
<organism evidence="5">
    <name type="scientific">Brachypodium distachyon</name>
    <name type="common">Purple false brome</name>
    <name type="synonym">Trachynia distachya</name>
    <dbReference type="NCBI Taxonomy" id="15368"/>
    <lineage>
        <taxon>Eukaryota</taxon>
        <taxon>Viridiplantae</taxon>
        <taxon>Streptophyta</taxon>
        <taxon>Embryophyta</taxon>
        <taxon>Tracheophyta</taxon>
        <taxon>Spermatophyta</taxon>
        <taxon>Magnoliopsida</taxon>
        <taxon>Liliopsida</taxon>
        <taxon>Poales</taxon>
        <taxon>Poaceae</taxon>
        <taxon>BOP clade</taxon>
        <taxon>Pooideae</taxon>
        <taxon>Stipodae</taxon>
        <taxon>Brachypodieae</taxon>
        <taxon>Brachypodium</taxon>
    </lineage>
</organism>
<dbReference type="PANTHER" id="PTHR31425">
    <property type="entry name" value="PHOSPHORIBOSYLANTHRANILATE TRANSFERASE ISOFORM 1"/>
    <property type="match status" value="1"/>
</dbReference>
<evidence type="ECO:0000313" key="4">
    <source>
        <dbReference type="EMBL" id="KQJ85378.1"/>
    </source>
</evidence>
<dbReference type="AlphaFoldDB" id="I1J3I7"/>
<dbReference type="EnsemblPlants" id="KQJ85378">
    <property type="protein sequence ID" value="KQJ85378"/>
    <property type="gene ID" value="BRADI_5g26690v3"/>
</dbReference>
<evidence type="ECO:0000259" key="3">
    <source>
        <dbReference type="Pfam" id="PF08372"/>
    </source>
</evidence>
<dbReference type="Pfam" id="PF08372">
    <property type="entry name" value="PRT_C"/>
    <property type="match status" value="1"/>
</dbReference>
<dbReference type="InParanoid" id="I1J3I7"/>
<feature type="transmembrane region" description="Helical" evidence="2">
    <location>
        <begin position="67"/>
        <end position="90"/>
    </location>
</feature>
<dbReference type="OMA" id="HHDELDG"/>
<dbReference type="eggNOG" id="ENOG502QUDY">
    <property type="taxonomic scope" value="Eukaryota"/>
</dbReference>
<evidence type="ECO:0000256" key="2">
    <source>
        <dbReference type="SAM" id="Phobius"/>
    </source>
</evidence>
<dbReference type="HOGENOM" id="CLU_158892_0_0_1"/>
<keyword evidence="2" id="KW-1133">Transmembrane helix</keyword>
<keyword evidence="6" id="KW-1185">Reference proteome</keyword>
<reference evidence="5" key="3">
    <citation type="submission" date="2018-08" db="UniProtKB">
        <authorList>
            <consortium name="EnsemblPlants"/>
        </authorList>
    </citation>
    <scope>IDENTIFICATION</scope>
    <source>
        <strain evidence="5">cv. Bd21</strain>
    </source>
</reference>
<name>I1J3I7_BRADI</name>
<feature type="domain" description="Multiple C2" evidence="3">
    <location>
        <begin position="8"/>
        <end position="117"/>
    </location>
</feature>
<dbReference type="InterPro" id="IPR013583">
    <property type="entry name" value="MCTP_C"/>
</dbReference>
<protein>
    <recommendedName>
        <fullName evidence="3">Multiple C2 domain-containing protein</fullName>
    </recommendedName>
</protein>
<dbReference type="Gramene" id="KQJ85378">
    <property type="protein sequence ID" value="KQJ85378"/>
    <property type="gene ID" value="BRADI_5g26690v3"/>
</dbReference>
<evidence type="ECO:0000313" key="5">
    <source>
        <dbReference type="EnsemblPlants" id="KQJ85378"/>
    </source>
</evidence>